<gene>
    <name evidence="1" type="ORF">g.24570</name>
</gene>
<organism evidence="1">
    <name type="scientific">Lygus hesperus</name>
    <name type="common">Western plant bug</name>
    <dbReference type="NCBI Taxonomy" id="30085"/>
    <lineage>
        <taxon>Eukaryota</taxon>
        <taxon>Metazoa</taxon>
        <taxon>Ecdysozoa</taxon>
        <taxon>Arthropoda</taxon>
        <taxon>Hexapoda</taxon>
        <taxon>Insecta</taxon>
        <taxon>Pterygota</taxon>
        <taxon>Neoptera</taxon>
        <taxon>Paraneoptera</taxon>
        <taxon>Hemiptera</taxon>
        <taxon>Heteroptera</taxon>
        <taxon>Panheteroptera</taxon>
        <taxon>Cimicomorpha</taxon>
        <taxon>Miridae</taxon>
        <taxon>Mirini</taxon>
        <taxon>Lygus</taxon>
    </lineage>
</organism>
<dbReference type="EMBL" id="GDHC01011356">
    <property type="protein sequence ID" value="JAQ07273.1"/>
    <property type="molecule type" value="Transcribed_RNA"/>
</dbReference>
<protein>
    <submittedName>
        <fullName evidence="1">Uncharacterized protein</fullName>
    </submittedName>
</protein>
<name>A0A146LGA3_LYGHE</name>
<accession>A0A146LGA3</accession>
<dbReference type="AlphaFoldDB" id="A0A146LGA3"/>
<evidence type="ECO:0000313" key="1">
    <source>
        <dbReference type="EMBL" id="JAQ07273.1"/>
    </source>
</evidence>
<proteinExistence type="predicted"/>
<reference evidence="1" key="1">
    <citation type="journal article" date="2016" name="Gigascience">
        <title>De novo construction of an expanded transcriptome assembly for the western tarnished plant bug, Lygus hesperus.</title>
        <authorList>
            <person name="Tassone E.E."/>
            <person name="Geib S.M."/>
            <person name="Hall B."/>
            <person name="Fabrick J.A."/>
            <person name="Brent C.S."/>
            <person name="Hull J.J."/>
        </authorList>
    </citation>
    <scope>NUCLEOTIDE SEQUENCE</scope>
</reference>
<sequence length="113" mass="12523">MYSITVPAVVKKRKKKKNSLVITKVFHSLLSKFNTVGTSDDVGATGELYTIPQIQMQLIHSINIPIRLTDTYGINTIPMLAGTSTRNMITYCTDNSSQSTKILEDGAECEVQR</sequence>